<dbReference type="Pfam" id="PF17248">
    <property type="entry name" value="DUF5317"/>
    <property type="match status" value="1"/>
</dbReference>
<gene>
    <name evidence="2" type="ORF">SAMN05444406_10328</name>
</gene>
<keyword evidence="1" id="KW-1133">Transmembrane helix</keyword>
<keyword evidence="1" id="KW-0812">Transmembrane</keyword>
<proteinExistence type="predicted"/>
<dbReference type="EMBL" id="FOXR01000003">
    <property type="protein sequence ID" value="SFP73483.1"/>
    <property type="molecule type" value="Genomic_DNA"/>
</dbReference>
<reference evidence="2 3" key="1">
    <citation type="submission" date="2016-10" db="EMBL/GenBank/DDBJ databases">
        <authorList>
            <person name="de Groot N.N."/>
        </authorList>
    </citation>
    <scope>NUCLEOTIDE SEQUENCE [LARGE SCALE GENOMIC DNA]</scope>
    <source>
        <strain evidence="2 3">DSM 20678</strain>
    </source>
</reference>
<dbReference type="RefSeq" id="WP_025748691.1">
    <property type="nucleotide sequence ID" value="NZ_FOXR01000003.1"/>
</dbReference>
<dbReference type="AlphaFoldDB" id="A0A1I5SRX1"/>
<protein>
    <recommendedName>
        <fullName evidence="4">DUF5317 domain-containing protein</fullName>
    </recommendedName>
</protein>
<dbReference type="STRING" id="937334.SAMN05444406_10328"/>
<keyword evidence="1" id="KW-0472">Membrane</keyword>
<feature type="transmembrane region" description="Helical" evidence="1">
    <location>
        <begin position="154"/>
        <end position="174"/>
    </location>
</feature>
<organism evidence="2 3">
    <name type="scientific">Caldicoprobacter faecalis</name>
    <dbReference type="NCBI Taxonomy" id="937334"/>
    <lineage>
        <taxon>Bacteria</taxon>
        <taxon>Bacillati</taxon>
        <taxon>Bacillota</taxon>
        <taxon>Clostridia</taxon>
        <taxon>Caldicoprobacterales</taxon>
        <taxon>Caldicoprobacteraceae</taxon>
        <taxon>Caldicoprobacter</taxon>
    </lineage>
</organism>
<name>A0A1I5SRX1_9FIRM</name>
<evidence type="ECO:0008006" key="4">
    <source>
        <dbReference type="Google" id="ProtNLM"/>
    </source>
</evidence>
<dbReference type="OrthoDB" id="37447at2"/>
<evidence type="ECO:0000256" key="1">
    <source>
        <dbReference type="SAM" id="Phobius"/>
    </source>
</evidence>
<sequence>MVAVIVIALSLFLAFIRGGQLNRLKNVELRLPYLAIMSFALDFLLYHHLNYIPSWALFIIFIVKYALLFIFIFFNTKHKHMKIIGMGVLMNFLVILFNGGAMPVSRRALEIPSLAKQVEMIQSGVLSNYTLMTDKTPLWILADIIYIPWPKEQFISIGDIIIMLGIFLFIQHTILAD</sequence>
<feature type="transmembrane region" description="Helical" evidence="1">
    <location>
        <begin position="80"/>
        <end position="97"/>
    </location>
</feature>
<keyword evidence="3" id="KW-1185">Reference proteome</keyword>
<feature type="transmembrane region" description="Helical" evidence="1">
    <location>
        <begin position="56"/>
        <end position="74"/>
    </location>
</feature>
<dbReference type="InterPro" id="IPR035168">
    <property type="entry name" value="DUF5317"/>
</dbReference>
<evidence type="ECO:0000313" key="3">
    <source>
        <dbReference type="Proteomes" id="UP000198577"/>
    </source>
</evidence>
<dbReference type="Proteomes" id="UP000198577">
    <property type="component" value="Unassembled WGS sequence"/>
</dbReference>
<accession>A0A1I5SRX1</accession>
<evidence type="ECO:0000313" key="2">
    <source>
        <dbReference type="EMBL" id="SFP73483.1"/>
    </source>
</evidence>